<evidence type="ECO:0000313" key="3">
    <source>
        <dbReference type="WBParaSite" id="PSAMB.scaffold6247size9882.g28149.t1"/>
    </source>
</evidence>
<sequence length="98" mass="10904">MLRVAYTITFIFLIAFVLKTNAAARAFNETCSATSECLQYGECREGKCLCQTGYISILPTAQNVSRPISCMIIMKRGDRGCVEPRQCKRSSCYNGVCQ</sequence>
<keyword evidence="1" id="KW-0732">Signal</keyword>
<evidence type="ECO:0000313" key="2">
    <source>
        <dbReference type="Proteomes" id="UP000887566"/>
    </source>
</evidence>
<reference evidence="3" key="1">
    <citation type="submission" date="2022-11" db="UniProtKB">
        <authorList>
            <consortium name="WormBaseParasite"/>
        </authorList>
    </citation>
    <scope>IDENTIFICATION</scope>
</reference>
<name>A0A914X1C3_9BILA</name>
<accession>A0A914X1C3</accession>
<dbReference type="Proteomes" id="UP000887566">
    <property type="component" value="Unplaced"/>
</dbReference>
<feature type="signal peptide" evidence="1">
    <location>
        <begin position="1"/>
        <end position="24"/>
    </location>
</feature>
<organism evidence="2 3">
    <name type="scientific">Plectus sambesii</name>
    <dbReference type="NCBI Taxonomy" id="2011161"/>
    <lineage>
        <taxon>Eukaryota</taxon>
        <taxon>Metazoa</taxon>
        <taxon>Ecdysozoa</taxon>
        <taxon>Nematoda</taxon>
        <taxon>Chromadorea</taxon>
        <taxon>Plectida</taxon>
        <taxon>Plectina</taxon>
        <taxon>Plectoidea</taxon>
        <taxon>Plectidae</taxon>
        <taxon>Plectus</taxon>
    </lineage>
</organism>
<protein>
    <submittedName>
        <fullName evidence="3">EB domain-containing protein</fullName>
    </submittedName>
</protein>
<evidence type="ECO:0000256" key="1">
    <source>
        <dbReference type="SAM" id="SignalP"/>
    </source>
</evidence>
<proteinExistence type="predicted"/>
<dbReference type="WBParaSite" id="PSAMB.scaffold6247size9882.g28149.t1">
    <property type="protein sequence ID" value="PSAMB.scaffold6247size9882.g28149.t1"/>
    <property type="gene ID" value="PSAMB.scaffold6247size9882.g28149"/>
</dbReference>
<keyword evidence="2" id="KW-1185">Reference proteome</keyword>
<feature type="chain" id="PRO_5036926545" evidence="1">
    <location>
        <begin position="25"/>
        <end position="98"/>
    </location>
</feature>
<dbReference type="AlphaFoldDB" id="A0A914X1C3"/>